<reference evidence="5 6" key="1">
    <citation type="journal article" date="2012" name="J. Bacteriol.">
        <title>Genome Sequence of Gallaecimonas xiamenensis Type Strain 3-C-1.</title>
        <authorList>
            <person name="Lai Q."/>
            <person name="Wang L."/>
            <person name="Wang W."/>
            <person name="Shao Z."/>
        </authorList>
    </citation>
    <scope>NUCLEOTIDE SEQUENCE [LARGE SCALE GENOMIC DNA]</scope>
    <source>
        <strain evidence="5 6">3-C-1</strain>
    </source>
</reference>
<dbReference type="Gene3D" id="1.10.10.10">
    <property type="entry name" value="Winged helix-like DNA-binding domain superfamily/Winged helix DNA-binding domain"/>
    <property type="match status" value="1"/>
</dbReference>
<evidence type="ECO:0000313" key="6">
    <source>
        <dbReference type="Proteomes" id="UP000006755"/>
    </source>
</evidence>
<keyword evidence="1" id="KW-0805">Transcription regulation</keyword>
<keyword evidence="3" id="KW-0804">Transcription</keyword>
<evidence type="ECO:0000313" key="5">
    <source>
        <dbReference type="EMBL" id="EKE74877.1"/>
    </source>
</evidence>
<protein>
    <submittedName>
        <fullName evidence="5">MarR family transcriptional regulator</fullName>
    </submittedName>
</protein>
<dbReference type="SUPFAM" id="SSF46785">
    <property type="entry name" value="Winged helix' DNA-binding domain"/>
    <property type="match status" value="1"/>
</dbReference>
<dbReference type="InterPro" id="IPR000835">
    <property type="entry name" value="HTH_MarR-typ"/>
</dbReference>
<dbReference type="RefSeq" id="WP_008484167.1">
    <property type="nucleotide sequence ID" value="NZ_AMRI01000010.1"/>
</dbReference>
<dbReference type="GO" id="GO:0003700">
    <property type="term" value="F:DNA-binding transcription factor activity"/>
    <property type="evidence" value="ECO:0007669"/>
    <property type="project" value="InterPro"/>
</dbReference>
<dbReference type="Proteomes" id="UP000006755">
    <property type="component" value="Unassembled WGS sequence"/>
</dbReference>
<dbReference type="InterPro" id="IPR036390">
    <property type="entry name" value="WH_DNA-bd_sf"/>
</dbReference>
<proteinExistence type="predicted"/>
<sequence length="166" mass="18579">MARSRAAFSELKDNWQAHWPQACDQSGLLVATLYRLQEYFAQLDQQVFARFGLQGAEFEVLATLRSVGAPYCLSPTELYRLMLVSSGGMTKILARLEDKALISRPQNPEDGRSRLVQLTGAGQAQVEACNQALLAKEHLATQWLQGDQQALSEQLQQWLNQLESRG</sequence>
<evidence type="ECO:0000256" key="2">
    <source>
        <dbReference type="ARBA" id="ARBA00023125"/>
    </source>
</evidence>
<evidence type="ECO:0000256" key="1">
    <source>
        <dbReference type="ARBA" id="ARBA00023015"/>
    </source>
</evidence>
<dbReference type="Pfam" id="PF12802">
    <property type="entry name" value="MarR_2"/>
    <property type="match status" value="1"/>
</dbReference>
<dbReference type="PANTHER" id="PTHR42756:SF1">
    <property type="entry name" value="TRANSCRIPTIONAL REPRESSOR OF EMRAB OPERON"/>
    <property type="match status" value="1"/>
</dbReference>
<comment type="caution">
    <text evidence="5">The sequence shown here is derived from an EMBL/GenBank/DDBJ whole genome shotgun (WGS) entry which is preliminary data.</text>
</comment>
<dbReference type="eggNOG" id="COG1846">
    <property type="taxonomic scope" value="Bacteria"/>
</dbReference>
<accession>K2JK94</accession>
<dbReference type="PROSITE" id="PS50995">
    <property type="entry name" value="HTH_MARR_2"/>
    <property type="match status" value="1"/>
</dbReference>
<dbReference type="STRING" id="745411.B3C1_08316"/>
<evidence type="ECO:0000256" key="3">
    <source>
        <dbReference type="ARBA" id="ARBA00023163"/>
    </source>
</evidence>
<name>K2JK94_9GAMM</name>
<keyword evidence="6" id="KW-1185">Reference proteome</keyword>
<dbReference type="PANTHER" id="PTHR42756">
    <property type="entry name" value="TRANSCRIPTIONAL REGULATOR, MARR"/>
    <property type="match status" value="1"/>
</dbReference>
<evidence type="ECO:0000259" key="4">
    <source>
        <dbReference type="PROSITE" id="PS50995"/>
    </source>
</evidence>
<feature type="domain" description="HTH marR-type" evidence="4">
    <location>
        <begin position="26"/>
        <end position="164"/>
    </location>
</feature>
<gene>
    <name evidence="5" type="ORF">B3C1_08316</name>
</gene>
<dbReference type="PRINTS" id="PR00598">
    <property type="entry name" value="HTHMARR"/>
</dbReference>
<dbReference type="OrthoDB" id="32523at2"/>
<keyword evidence="2" id="KW-0238">DNA-binding</keyword>
<dbReference type="SMART" id="SM00347">
    <property type="entry name" value="HTH_MARR"/>
    <property type="match status" value="1"/>
</dbReference>
<organism evidence="5 6">
    <name type="scientific">Gallaecimonas xiamenensis 3-C-1</name>
    <dbReference type="NCBI Taxonomy" id="745411"/>
    <lineage>
        <taxon>Bacteria</taxon>
        <taxon>Pseudomonadati</taxon>
        <taxon>Pseudomonadota</taxon>
        <taxon>Gammaproteobacteria</taxon>
        <taxon>Enterobacterales</taxon>
        <taxon>Gallaecimonadaceae</taxon>
        <taxon>Gallaecimonas</taxon>
    </lineage>
</organism>
<dbReference type="GO" id="GO:0003677">
    <property type="term" value="F:DNA binding"/>
    <property type="evidence" value="ECO:0007669"/>
    <property type="project" value="UniProtKB-KW"/>
</dbReference>
<dbReference type="AlphaFoldDB" id="K2JK94"/>
<dbReference type="InterPro" id="IPR036388">
    <property type="entry name" value="WH-like_DNA-bd_sf"/>
</dbReference>
<dbReference type="EMBL" id="AMRI01000010">
    <property type="protein sequence ID" value="EKE74877.1"/>
    <property type="molecule type" value="Genomic_DNA"/>
</dbReference>